<feature type="transmembrane region" description="Helical" evidence="1">
    <location>
        <begin position="169"/>
        <end position="190"/>
    </location>
</feature>
<dbReference type="OrthoDB" id="384269at2157"/>
<reference evidence="3 5" key="1">
    <citation type="submission" date="2016-04" db="EMBL/GenBank/DDBJ databases">
        <title>Genome sequence of Methanosphaera cuniculi DSM 4103.</title>
        <authorList>
            <person name="Poehlein A."/>
            <person name="Seedorf H."/>
            <person name="Daniel R."/>
        </authorList>
    </citation>
    <scope>NUCLEOTIDE SEQUENCE [LARGE SCALE GENOMIC DNA]</scope>
    <source>
        <strain evidence="3 5">DSM 4103</strain>
    </source>
</reference>
<gene>
    <name evidence="2" type="ORF">ASJ82_00395</name>
    <name evidence="3" type="ORF">MSCUN_11580</name>
</gene>
<protein>
    <submittedName>
        <fullName evidence="2">Uncharacterized protein</fullName>
    </submittedName>
</protein>
<keyword evidence="1" id="KW-0472">Membrane</keyword>
<organism evidence="2 4">
    <name type="scientific">Methanosphaera cuniculi</name>
    <dbReference type="NCBI Taxonomy" id="1077256"/>
    <lineage>
        <taxon>Archaea</taxon>
        <taxon>Methanobacteriati</taxon>
        <taxon>Methanobacteriota</taxon>
        <taxon>Methanomada group</taxon>
        <taxon>Methanobacteria</taxon>
        <taxon>Methanobacteriales</taxon>
        <taxon>Methanobacteriaceae</taxon>
        <taxon>Methanosphaera</taxon>
    </lineage>
</organism>
<proteinExistence type="predicted"/>
<evidence type="ECO:0000313" key="2">
    <source>
        <dbReference type="EMBL" id="PAV07340.1"/>
    </source>
</evidence>
<evidence type="ECO:0000313" key="3">
    <source>
        <dbReference type="EMBL" id="PWL07915.1"/>
    </source>
</evidence>
<keyword evidence="1" id="KW-1133">Transmembrane helix</keyword>
<accession>A0A2A2HDD9</accession>
<dbReference type="Proteomes" id="UP000217528">
    <property type="component" value="Unassembled WGS sequence"/>
</dbReference>
<dbReference type="Proteomes" id="UP000246004">
    <property type="component" value="Unassembled WGS sequence"/>
</dbReference>
<dbReference type="EMBL" id="LWMS01000042">
    <property type="protein sequence ID" value="PWL07915.1"/>
    <property type="molecule type" value="Genomic_DNA"/>
</dbReference>
<dbReference type="AlphaFoldDB" id="A0A2A2HDD9"/>
<dbReference type="EMBL" id="LMVN01000019">
    <property type="protein sequence ID" value="PAV07340.1"/>
    <property type="molecule type" value="Genomic_DNA"/>
</dbReference>
<sequence length="192" mass="22861">MNAKILQQLPKNNHILLYQQDLQAIYKNHKTQTASVYLISPKEGKSGLLKILQSIGMQDSYKSFTINQILNEIRIQNKEIHIFIDNFEELTKRELRYYKQLFEIGHVSLIVNIVSDNAVFVDNDFIRQFVILNEDFYENRTESINVKYTILIVLCVFIFLIFLKMQLGILNIIVSTLWFTFLMYRSFYYIMH</sequence>
<name>A0A2A2HDD9_9EURY</name>
<evidence type="ECO:0000313" key="5">
    <source>
        <dbReference type="Proteomes" id="UP000246004"/>
    </source>
</evidence>
<feature type="transmembrane region" description="Helical" evidence="1">
    <location>
        <begin position="146"/>
        <end position="163"/>
    </location>
</feature>
<evidence type="ECO:0000313" key="4">
    <source>
        <dbReference type="Proteomes" id="UP000217528"/>
    </source>
</evidence>
<reference evidence="2 4" key="2">
    <citation type="journal article" date="2017" name="BMC Genomics">
        <title>Genomic analysis of methanogenic archaea reveals a shift towards energy conservation.</title>
        <authorList>
            <person name="Gilmore S.P."/>
            <person name="Henske J.K."/>
            <person name="Sexton J.A."/>
            <person name="Solomon K.V."/>
            <person name="Seppala S."/>
            <person name="Yoo J.I."/>
            <person name="Huyett L.M."/>
            <person name="Pressman A."/>
            <person name="Cogan J.Z."/>
            <person name="Kivenson V."/>
            <person name="Peng X."/>
            <person name="Tan Y."/>
            <person name="Valentine D.L."/>
            <person name="O'Malley M.A."/>
        </authorList>
    </citation>
    <scope>NUCLEOTIDE SEQUENCE [LARGE SCALE GENOMIC DNA]</scope>
    <source>
        <strain evidence="2 4">1R-7</strain>
    </source>
</reference>
<keyword evidence="4" id="KW-1185">Reference proteome</keyword>
<evidence type="ECO:0000256" key="1">
    <source>
        <dbReference type="SAM" id="Phobius"/>
    </source>
</evidence>
<dbReference type="RefSeq" id="WP_095608710.1">
    <property type="nucleotide sequence ID" value="NZ_CAUHCB010000002.1"/>
</dbReference>
<comment type="caution">
    <text evidence="2">The sequence shown here is derived from an EMBL/GenBank/DDBJ whole genome shotgun (WGS) entry which is preliminary data.</text>
</comment>
<keyword evidence="1" id="KW-0812">Transmembrane</keyword>